<name>A0AAW8XH18_HELPX</name>
<dbReference type="Proteomes" id="UP001262343">
    <property type="component" value="Unassembled WGS sequence"/>
</dbReference>
<sequence>MKPNKNLKKLNKPLGKKADRFEWVLMIAISLILATAYAVKGLL</sequence>
<accession>A0AAW8XH18</accession>
<dbReference type="AlphaFoldDB" id="A0AAW8XH18"/>
<proteinExistence type="predicted"/>
<evidence type="ECO:0000256" key="1">
    <source>
        <dbReference type="SAM" id="Phobius"/>
    </source>
</evidence>
<keyword evidence="1" id="KW-0812">Transmembrane</keyword>
<feature type="transmembrane region" description="Helical" evidence="1">
    <location>
        <begin position="21"/>
        <end position="39"/>
    </location>
</feature>
<comment type="caution">
    <text evidence="2">The sequence shown here is derived from an EMBL/GenBank/DDBJ whole genome shotgun (WGS) entry which is preliminary data.</text>
</comment>
<gene>
    <name evidence="2" type="ORF">RGC53_08140</name>
</gene>
<evidence type="ECO:0000313" key="2">
    <source>
        <dbReference type="EMBL" id="MDU9790748.1"/>
    </source>
</evidence>
<evidence type="ECO:0000313" key="3">
    <source>
        <dbReference type="Proteomes" id="UP001262343"/>
    </source>
</evidence>
<reference evidence="2" key="1">
    <citation type="submission" date="2023-08" db="EMBL/GenBank/DDBJ databases">
        <title>First insite into the whole-genome sequence variations in clarithromycin resistant Helicobacter pylori clinical isolates in Russia.</title>
        <authorList>
            <person name="Starkova D.A."/>
            <person name="Svarval A.V."/>
            <person name="Polev D.E."/>
            <person name="Saitova A.T."/>
            <person name="Gladyshev N.S."/>
            <person name="Egorova S.A."/>
        </authorList>
    </citation>
    <scope>NUCLEOTIDE SEQUENCE</scope>
    <source>
        <strain evidence="2">HP96</strain>
    </source>
</reference>
<keyword evidence="1" id="KW-0472">Membrane</keyword>
<protein>
    <submittedName>
        <fullName evidence="2">Uncharacterized protein</fullName>
    </submittedName>
</protein>
<organism evidence="2 3">
    <name type="scientific">Helicobacter pylori</name>
    <name type="common">Campylobacter pylori</name>
    <dbReference type="NCBI Taxonomy" id="210"/>
    <lineage>
        <taxon>Bacteria</taxon>
        <taxon>Pseudomonadati</taxon>
        <taxon>Campylobacterota</taxon>
        <taxon>Epsilonproteobacteria</taxon>
        <taxon>Campylobacterales</taxon>
        <taxon>Helicobacteraceae</taxon>
        <taxon>Helicobacter</taxon>
    </lineage>
</organism>
<keyword evidence="1" id="KW-1133">Transmembrane helix</keyword>
<dbReference type="EMBL" id="JAVKQK010000056">
    <property type="protein sequence ID" value="MDU9790748.1"/>
    <property type="molecule type" value="Genomic_DNA"/>
</dbReference>
<dbReference type="RefSeq" id="WP_316470585.1">
    <property type="nucleotide sequence ID" value="NZ_JAVKQK010000056.1"/>
</dbReference>